<dbReference type="Proteomes" id="UP000281245">
    <property type="component" value="Unassembled WGS sequence"/>
</dbReference>
<keyword evidence="4" id="KW-0833">Ubl conjugation pathway</keyword>
<evidence type="ECO:0000313" key="10">
    <source>
        <dbReference type="EMBL" id="RMY10002.1"/>
    </source>
</evidence>
<feature type="region of interest" description="Disordered" evidence="7">
    <location>
        <begin position="453"/>
        <end position="502"/>
    </location>
</feature>
<dbReference type="GO" id="GO:0005737">
    <property type="term" value="C:cytoplasm"/>
    <property type="evidence" value="ECO:0007669"/>
    <property type="project" value="TreeGrafter"/>
</dbReference>
<feature type="compositionally biased region" description="Polar residues" evidence="7">
    <location>
        <begin position="61"/>
        <end position="78"/>
    </location>
</feature>
<dbReference type="EMBL" id="QWIJ01000745">
    <property type="protein sequence ID" value="RMX79121.1"/>
    <property type="molecule type" value="Genomic_DNA"/>
</dbReference>
<comment type="caution">
    <text evidence="9">The sequence shown here is derived from an EMBL/GenBank/DDBJ whole genome shotgun (WGS) entry which is preliminary data.</text>
</comment>
<dbReference type="GO" id="GO:0019948">
    <property type="term" value="F:SUMO activating enzyme activity"/>
    <property type="evidence" value="ECO:0007669"/>
    <property type="project" value="TreeGrafter"/>
</dbReference>
<evidence type="ECO:0000256" key="5">
    <source>
        <dbReference type="ARBA" id="ARBA00023242"/>
    </source>
</evidence>
<dbReference type="InterPro" id="IPR000011">
    <property type="entry name" value="UBQ/SUMO-activ_enz_E1-like"/>
</dbReference>
<evidence type="ECO:0000256" key="6">
    <source>
        <dbReference type="ARBA" id="ARBA00044354"/>
    </source>
</evidence>
<dbReference type="InterPro" id="IPR035985">
    <property type="entry name" value="Ubiquitin-activating_enz"/>
</dbReference>
<dbReference type="PRINTS" id="PR01849">
    <property type="entry name" value="UBIQUITINACT"/>
</dbReference>
<feature type="region of interest" description="Disordered" evidence="7">
    <location>
        <begin position="40"/>
        <end position="78"/>
    </location>
</feature>
<feature type="compositionally biased region" description="Polar residues" evidence="7">
    <location>
        <begin position="491"/>
        <end position="502"/>
    </location>
</feature>
<feature type="domain" description="THIF-type NAD/FAD binding fold" evidence="8">
    <location>
        <begin position="88"/>
        <end position="415"/>
    </location>
</feature>
<evidence type="ECO:0000259" key="8">
    <source>
        <dbReference type="Pfam" id="PF00899"/>
    </source>
</evidence>
<evidence type="ECO:0000256" key="2">
    <source>
        <dbReference type="ARBA" id="ARBA00004718"/>
    </source>
</evidence>
<comment type="pathway">
    <text evidence="2">Protein modification; protein sumoylation.</text>
</comment>
<evidence type="ECO:0000313" key="12">
    <source>
        <dbReference type="Proteomes" id="UP000281245"/>
    </source>
</evidence>
<protein>
    <recommendedName>
        <fullName evidence="6">Ubiquitin-like 1-activating enzyme E1A</fullName>
    </recommendedName>
</protein>
<evidence type="ECO:0000256" key="7">
    <source>
        <dbReference type="SAM" id="MobiDB-lite"/>
    </source>
</evidence>
<evidence type="ECO:0000256" key="3">
    <source>
        <dbReference type="ARBA" id="ARBA00005673"/>
    </source>
</evidence>
<dbReference type="AlphaFoldDB" id="A0A3M6WL16"/>
<evidence type="ECO:0000313" key="11">
    <source>
        <dbReference type="Proteomes" id="UP000271337"/>
    </source>
</evidence>
<dbReference type="SUPFAM" id="SSF69572">
    <property type="entry name" value="Activating enzymes of the ubiquitin-like proteins"/>
    <property type="match status" value="1"/>
</dbReference>
<name>A0A3M6WL16_HORWE</name>
<evidence type="ECO:0000256" key="1">
    <source>
        <dbReference type="ARBA" id="ARBA00004123"/>
    </source>
</evidence>
<dbReference type="InterPro" id="IPR000594">
    <property type="entry name" value="ThiF_NAD_FAD-bd"/>
</dbReference>
<dbReference type="GO" id="GO:0016925">
    <property type="term" value="P:protein sumoylation"/>
    <property type="evidence" value="ECO:0007669"/>
    <property type="project" value="TreeGrafter"/>
</dbReference>
<dbReference type="Gene3D" id="3.40.50.720">
    <property type="entry name" value="NAD(P)-binding Rossmann-like Domain"/>
    <property type="match status" value="1"/>
</dbReference>
<evidence type="ECO:0000313" key="9">
    <source>
        <dbReference type="EMBL" id="RMX79121.1"/>
    </source>
</evidence>
<organism evidence="9 12">
    <name type="scientific">Hortaea werneckii</name>
    <name type="common">Black yeast</name>
    <name type="synonym">Cladosporium werneckii</name>
    <dbReference type="NCBI Taxonomy" id="91943"/>
    <lineage>
        <taxon>Eukaryota</taxon>
        <taxon>Fungi</taxon>
        <taxon>Dikarya</taxon>
        <taxon>Ascomycota</taxon>
        <taxon>Pezizomycotina</taxon>
        <taxon>Dothideomycetes</taxon>
        <taxon>Dothideomycetidae</taxon>
        <taxon>Mycosphaerellales</taxon>
        <taxon>Teratosphaeriaceae</taxon>
        <taxon>Hortaea</taxon>
    </lineage>
</organism>
<dbReference type="EMBL" id="QWIL01000963">
    <property type="protein sequence ID" value="RMY10002.1"/>
    <property type="molecule type" value="Genomic_DNA"/>
</dbReference>
<dbReference type="VEuPathDB" id="FungiDB:BTJ68_04088"/>
<dbReference type="GO" id="GO:0031510">
    <property type="term" value="C:SUMO activating enzyme complex"/>
    <property type="evidence" value="ECO:0007669"/>
    <property type="project" value="TreeGrafter"/>
</dbReference>
<sequence length="502" mass="53672">MSSLYKTTRPGAISIQTLRSTTCPRSRTFLSIAAMAADSSTGTADPAMNGTFHPEEATNGGAPQSEPTNGDSATTTAPGLSADEIALYDRQIRLWGAQAQERIRSANILLVSLRALGTEIAKNLTLAGISSLTIIDNEAVTEEDLGTQYFLREEDVGKSRAEAAIPRIQELNPRVTVKAGGALTALLNLQDPSYYAPFDCVIACDHDFMTLSLLNTACRLASRPFYAAGIHGFYGYIFADLVGHDFVIEREKSNIATPIAPETMTRSVLSVTAKKESNGKNVEIVKKQENYCPLILANSSPLPPDILSSRRKLKSVPALLPCLRALFEFQRSFSRLPGHTSQDLATFTTLATNKSRELQLPPETLTSEFLRSFIQNIGAEIMPTAAFIGGRLSEDVINVLGKREQPLQNFALFDGDGLEGRIYCLYSPPPEAMGLPAMNNGMGIEDAGAAAQTTGVNLPDGDMSGAGPNANPGVDSQMPNAGGEPNGGNGLASQQQEVTNLE</sequence>
<evidence type="ECO:0000256" key="4">
    <source>
        <dbReference type="ARBA" id="ARBA00022786"/>
    </source>
</evidence>
<dbReference type="PANTHER" id="PTHR10953:SF162">
    <property type="entry name" value="SUMO-ACTIVATING ENZYME SUBUNIT 1"/>
    <property type="match status" value="1"/>
</dbReference>
<comment type="similarity">
    <text evidence="3">Belongs to the ubiquitin-activating E1 family.</text>
</comment>
<accession>A0A3M6WL16</accession>
<gene>
    <name evidence="10" type="ORF">D0867_08543</name>
    <name evidence="9" type="ORF">D0869_08543</name>
</gene>
<dbReference type="InterPro" id="IPR045886">
    <property type="entry name" value="ThiF/MoeB/HesA"/>
</dbReference>
<dbReference type="Pfam" id="PF00899">
    <property type="entry name" value="ThiF"/>
    <property type="match status" value="1"/>
</dbReference>
<dbReference type="OrthoDB" id="1708823at2759"/>
<dbReference type="PANTHER" id="PTHR10953">
    <property type="entry name" value="UBIQUITIN-ACTIVATING ENZYME E1"/>
    <property type="match status" value="1"/>
</dbReference>
<reference evidence="11 12" key="1">
    <citation type="journal article" date="2018" name="BMC Genomics">
        <title>Genomic evidence for intraspecific hybridization in a clonal and extremely halotolerant yeast.</title>
        <authorList>
            <person name="Gostincar C."/>
            <person name="Stajich J.E."/>
            <person name="Zupancic J."/>
            <person name="Zalar P."/>
            <person name="Gunde-Cimerman N."/>
        </authorList>
    </citation>
    <scope>NUCLEOTIDE SEQUENCE [LARGE SCALE GENOMIC DNA]</scope>
    <source>
        <strain evidence="9 12">EXF-6656</strain>
        <strain evidence="10 11">EXF-6669</strain>
    </source>
</reference>
<dbReference type="Proteomes" id="UP000271337">
    <property type="component" value="Unassembled WGS sequence"/>
</dbReference>
<comment type="subcellular location">
    <subcellularLocation>
        <location evidence="1">Nucleus</location>
    </subcellularLocation>
</comment>
<proteinExistence type="inferred from homology"/>
<keyword evidence="5" id="KW-0539">Nucleus</keyword>